<evidence type="ECO:0000256" key="2">
    <source>
        <dbReference type="ARBA" id="ARBA00022603"/>
    </source>
</evidence>
<evidence type="ECO:0000256" key="5">
    <source>
        <dbReference type="ARBA" id="ARBA00023098"/>
    </source>
</evidence>
<dbReference type="EMBL" id="WTZA01000001">
    <property type="protein sequence ID" value="MXO73756.1"/>
    <property type="molecule type" value="Genomic_DNA"/>
</dbReference>
<evidence type="ECO:0000313" key="8">
    <source>
        <dbReference type="Proteomes" id="UP000439522"/>
    </source>
</evidence>
<proteinExistence type="inferred from homology"/>
<accession>A0A6I4TAZ2</accession>
<evidence type="ECO:0000256" key="3">
    <source>
        <dbReference type="ARBA" id="ARBA00022679"/>
    </source>
</evidence>
<comment type="similarity">
    <text evidence="1">Belongs to the CFA/CMAS family.</text>
</comment>
<keyword evidence="3 7" id="KW-0808">Transferase</keyword>
<dbReference type="InterPro" id="IPR050723">
    <property type="entry name" value="CFA/CMAS"/>
</dbReference>
<feature type="active site" evidence="6">
    <location>
        <position position="408"/>
    </location>
</feature>
<dbReference type="Gene3D" id="3.40.50.150">
    <property type="entry name" value="Vaccinia Virus protein VP39"/>
    <property type="match status" value="1"/>
</dbReference>
<dbReference type="PANTHER" id="PTHR43667:SF2">
    <property type="entry name" value="FATTY ACID C-METHYL TRANSFERASE"/>
    <property type="match status" value="1"/>
</dbReference>
<evidence type="ECO:0000313" key="7">
    <source>
        <dbReference type="EMBL" id="MXO73756.1"/>
    </source>
</evidence>
<dbReference type="Proteomes" id="UP000439522">
    <property type="component" value="Unassembled WGS sequence"/>
</dbReference>
<dbReference type="CDD" id="cd02440">
    <property type="entry name" value="AdoMet_MTases"/>
    <property type="match status" value="1"/>
</dbReference>
<keyword evidence="4" id="KW-0949">S-adenosyl-L-methionine</keyword>
<dbReference type="GO" id="GO:0008610">
    <property type="term" value="P:lipid biosynthetic process"/>
    <property type="evidence" value="ECO:0007669"/>
    <property type="project" value="InterPro"/>
</dbReference>
<reference evidence="7 8" key="1">
    <citation type="submission" date="2019-12" db="EMBL/GenBank/DDBJ databases">
        <title>Genomic-based taxomic classification of the family Erythrobacteraceae.</title>
        <authorList>
            <person name="Xu L."/>
        </authorList>
    </citation>
    <scope>NUCLEOTIDE SEQUENCE [LARGE SCALE GENOMIC DNA]</scope>
    <source>
        <strain evidence="7 8">100921-2</strain>
    </source>
</reference>
<dbReference type="AlphaFoldDB" id="A0A6I4TAZ2"/>
<dbReference type="InterPro" id="IPR003333">
    <property type="entry name" value="CMAS"/>
</dbReference>
<dbReference type="SUPFAM" id="SSF53335">
    <property type="entry name" value="S-adenosyl-L-methionine-dependent methyltransferases"/>
    <property type="match status" value="1"/>
</dbReference>
<dbReference type="GO" id="GO:0008168">
    <property type="term" value="F:methyltransferase activity"/>
    <property type="evidence" value="ECO:0007669"/>
    <property type="project" value="UniProtKB-KW"/>
</dbReference>
<sequence length="428" mass="47127">MRAEGLNRGTSLLSAGARFERSPGALARILAPGFHKLLDRIDNGVAKGTLTGRLPDGTTRLLGGRAPGFEAEVDLKDWRALVRLATNGSIGWYQAWAAGEWDSPDPVAVFALFIANGETLGNTGRAKGPFQWAARFTHWLNRNTPAGAQRNIHAHYDLGNDFYAAWLGGSMCYSSALFVGSNEPSMAQQMLSQLDYGQLAKVTAIINRVRAHEVESLLDIGCGWGMLAWVAASAGARVDAISLSDQQLAYCRSKGGGKGTPPRFMKQDYRDVAGQYDAIVSVEMVEALGREYWPAFMDCLARNLKPSGRAAIQYISMREELFDAYAASADFIQAYVFPGGLLIRTSEFRRLAEERGLQWTDQTDFGLDYAETLRMWRANFDRAVAEGRLPAGFDERFVALWRYYLMYCEGGFRGGGIDVHQVTLVKAG</sequence>
<dbReference type="RefSeq" id="WP_160611292.1">
    <property type="nucleotide sequence ID" value="NZ_WTZA01000001.1"/>
</dbReference>
<comment type="caution">
    <text evidence="7">The sequence shown here is derived from an EMBL/GenBank/DDBJ whole genome shotgun (WGS) entry which is preliminary data.</text>
</comment>
<gene>
    <name evidence="7" type="ORF">GRI40_00775</name>
</gene>
<keyword evidence="8" id="KW-1185">Reference proteome</keyword>
<name>A0A6I4TAZ2_9SPHN</name>
<evidence type="ECO:0000256" key="1">
    <source>
        <dbReference type="ARBA" id="ARBA00010815"/>
    </source>
</evidence>
<dbReference type="PIRSF" id="PIRSF003085">
    <property type="entry name" value="CMAS"/>
    <property type="match status" value="1"/>
</dbReference>
<dbReference type="GO" id="GO:0032259">
    <property type="term" value="P:methylation"/>
    <property type="evidence" value="ECO:0007669"/>
    <property type="project" value="UniProtKB-KW"/>
</dbReference>
<keyword evidence="2 7" id="KW-0489">Methyltransferase</keyword>
<evidence type="ECO:0000256" key="6">
    <source>
        <dbReference type="PIRSR" id="PIRSR003085-1"/>
    </source>
</evidence>
<organism evidence="7 8">
    <name type="scientific">Tsuneonella aeria</name>
    <dbReference type="NCBI Taxonomy" id="1837929"/>
    <lineage>
        <taxon>Bacteria</taxon>
        <taxon>Pseudomonadati</taxon>
        <taxon>Pseudomonadota</taxon>
        <taxon>Alphaproteobacteria</taxon>
        <taxon>Sphingomonadales</taxon>
        <taxon>Erythrobacteraceae</taxon>
        <taxon>Tsuneonella</taxon>
    </lineage>
</organism>
<evidence type="ECO:0000256" key="4">
    <source>
        <dbReference type="ARBA" id="ARBA00022691"/>
    </source>
</evidence>
<dbReference type="InterPro" id="IPR029063">
    <property type="entry name" value="SAM-dependent_MTases_sf"/>
</dbReference>
<dbReference type="OrthoDB" id="9782855at2"/>
<dbReference type="PANTHER" id="PTHR43667">
    <property type="entry name" value="CYCLOPROPANE-FATTY-ACYL-PHOSPHOLIPID SYNTHASE"/>
    <property type="match status" value="1"/>
</dbReference>
<dbReference type="Pfam" id="PF02353">
    <property type="entry name" value="CMAS"/>
    <property type="match status" value="1"/>
</dbReference>
<keyword evidence="5" id="KW-0443">Lipid metabolism</keyword>
<protein>
    <submittedName>
        <fullName evidence="7">Methyltransferase domain-containing protein</fullName>
    </submittedName>
</protein>